<feature type="domain" description="ARMET C-terminal" evidence="9">
    <location>
        <begin position="99"/>
        <end position="141"/>
    </location>
</feature>
<dbReference type="Gene3D" id="1.10.720.30">
    <property type="entry name" value="SAP domain"/>
    <property type="match status" value="1"/>
</dbReference>
<keyword evidence="5 8" id="KW-0732">Signal</keyword>
<evidence type="ECO:0000256" key="7">
    <source>
        <dbReference type="ARBA" id="ARBA00032923"/>
    </source>
</evidence>
<organism evidence="11 12">
    <name type="scientific">Priapulus caudatus</name>
    <name type="common">Priapulid worm</name>
    <dbReference type="NCBI Taxonomy" id="37621"/>
    <lineage>
        <taxon>Eukaryota</taxon>
        <taxon>Metazoa</taxon>
        <taxon>Ecdysozoa</taxon>
        <taxon>Scalidophora</taxon>
        <taxon>Priapulida</taxon>
        <taxon>Priapulimorpha</taxon>
        <taxon>Priapulimorphida</taxon>
        <taxon>Priapulidae</taxon>
        <taxon>Priapulus</taxon>
    </lineage>
</organism>
<gene>
    <name evidence="12" type="primary">LOC106813571</name>
</gene>
<evidence type="ECO:0000256" key="4">
    <source>
        <dbReference type="ARBA" id="ARBA00022525"/>
    </source>
</evidence>
<dbReference type="InterPro" id="IPR045333">
    <property type="entry name" value="ARMET-like"/>
</dbReference>
<dbReference type="Gene3D" id="1.10.225.10">
    <property type="entry name" value="Saposin-like"/>
    <property type="match status" value="1"/>
</dbReference>
<protein>
    <recommendedName>
        <fullName evidence="3">Mesencephalic astrocyte-derived neurotrophic factor homolog</fullName>
    </recommendedName>
    <alternativeName>
        <fullName evidence="7">MANF/CDNF-like protein</fullName>
    </alternativeName>
</protein>
<comment type="similarity">
    <text evidence="2">Belongs to the ARMET family.</text>
</comment>
<dbReference type="Pfam" id="PF10208">
    <property type="entry name" value="ARMET_C"/>
    <property type="match status" value="1"/>
</dbReference>
<dbReference type="SUPFAM" id="SSF68906">
    <property type="entry name" value="SAP domain"/>
    <property type="match status" value="1"/>
</dbReference>
<evidence type="ECO:0000256" key="1">
    <source>
        <dbReference type="ARBA" id="ARBA00004613"/>
    </source>
</evidence>
<dbReference type="InterPro" id="IPR019345">
    <property type="entry name" value="ARMET_C"/>
</dbReference>
<feature type="chain" id="PRO_5046061980" description="Mesencephalic astrocyte-derived neurotrophic factor homolog" evidence="8">
    <location>
        <begin position="27"/>
        <end position="147"/>
    </location>
</feature>
<evidence type="ECO:0000313" key="12">
    <source>
        <dbReference type="RefSeq" id="XP_014673227.1"/>
    </source>
</evidence>
<dbReference type="GeneID" id="106813571"/>
<keyword evidence="4" id="KW-0964">Secreted</keyword>
<evidence type="ECO:0000256" key="2">
    <source>
        <dbReference type="ARBA" id="ARBA00005617"/>
    </source>
</evidence>
<dbReference type="Pfam" id="PF20145">
    <property type="entry name" value="ARMET_N"/>
    <property type="match status" value="1"/>
</dbReference>
<dbReference type="PANTHER" id="PTHR12990:SF5">
    <property type="entry name" value="MESENCEPHALIC ASTROCYTE-DERIVED NEUROTROPHIC FACTOR HOMOLOG"/>
    <property type="match status" value="1"/>
</dbReference>
<keyword evidence="11" id="KW-1185">Reference proteome</keyword>
<feature type="signal peptide" evidence="8">
    <location>
        <begin position="1"/>
        <end position="26"/>
    </location>
</feature>
<evidence type="ECO:0000313" key="11">
    <source>
        <dbReference type="Proteomes" id="UP000695022"/>
    </source>
</evidence>
<keyword evidence="6" id="KW-1015">Disulfide bond</keyword>
<evidence type="ECO:0000259" key="10">
    <source>
        <dbReference type="Pfam" id="PF20145"/>
    </source>
</evidence>
<reference evidence="12" key="1">
    <citation type="submission" date="2025-08" db="UniProtKB">
        <authorList>
            <consortium name="RefSeq"/>
        </authorList>
    </citation>
    <scope>IDENTIFICATION</scope>
</reference>
<comment type="subcellular location">
    <subcellularLocation>
        <location evidence="1">Secreted</location>
    </subcellularLocation>
</comment>
<dbReference type="Proteomes" id="UP000695022">
    <property type="component" value="Unplaced"/>
</dbReference>
<sequence>MNPSEWLLPTFIVIAVLALLSNEVAAKQHCEDTCEELRRKRHRFCYYIGGLKESATSRLGDISKPVSYHLPPEKICEKLSKQDGQICDLVYDKKIDFDTIDFKKTRVKELKRILSDWGEDCRGCVEKDEYINRVKELIPKHAPKSEL</sequence>
<evidence type="ECO:0000256" key="3">
    <source>
        <dbReference type="ARBA" id="ARBA00014267"/>
    </source>
</evidence>
<dbReference type="InterPro" id="IPR045332">
    <property type="entry name" value="ARMET_N"/>
</dbReference>
<accession>A0ABM1EM06</accession>
<dbReference type="PANTHER" id="PTHR12990">
    <property type="entry name" value="ARMET-LIKE PROTEIN"/>
    <property type="match status" value="1"/>
</dbReference>
<evidence type="ECO:0000256" key="6">
    <source>
        <dbReference type="ARBA" id="ARBA00023157"/>
    </source>
</evidence>
<dbReference type="RefSeq" id="XP_014673227.1">
    <property type="nucleotide sequence ID" value="XM_014817741.1"/>
</dbReference>
<evidence type="ECO:0000256" key="8">
    <source>
        <dbReference type="SAM" id="SignalP"/>
    </source>
</evidence>
<evidence type="ECO:0000259" key="9">
    <source>
        <dbReference type="Pfam" id="PF10208"/>
    </source>
</evidence>
<feature type="domain" description="ARMET N-terminal" evidence="10">
    <location>
        <begin position="26"/>
        <end position="95"/>
    </location>
</feature>
<evidence type="ECO:0000256" key="5">
    <source>
        <dbReference type="ARBA" id="ARBA00022729"/>
    </source>
</evidence>
<proteinExistence type="inferred from homology"/>
<dbReference type="InterPro" id="IPR036361">
    <property type="entry name" value="SAP_dom_sf"/>
</dbReference>
<name>A0ABM1EM06_PRICU</name>